<comment type="caution">
    <text evidence="1">The sequence shown here is derived from an EMBL/GenBank/DDBJ whole genome shotgun (WGS) entry which is preliminary data.</text>
</comment>
<proteinExistence type="predicted"/>
<dbReference type="Proteomes" id="UP000095392">
    <property type="component" value="Unassembled WGS sequence"/>
</dbReference>
<dbReference type="EMBL" id="MIPY01000035">
    <property type="protein sequence ID" value="OES26397.1"/>
    <property type="molecule type" value="Genomic_DNA"/>
</dbReference>
<reference evidence="1 2" key="1">
    <citation type="submission" date="2016-09" db="EMBL/GenBank/DDBJ databases">
        <title>Draft Genome Sequence of four Alteromonas macleodii strains isolated from copper coupons and grown long-term at elevated copper levels.</title>
        <authorList>
            <person name="Cusick K."/>
            <person name="Dale J."/>
            <person name="Little B."/>
            <person name="Biffinger J."/>
        </authorList>
    </citation>
    <scope>NUCLEOTIDE SEQUENCE [LARGE SCALE GENOMIC DNA]</scope>
    <source>
        <strain evidence="1 2">KCP01</strain>
    </source>
</reference>
<sequence>MFINQVAFCSALLSADLRLGLHIYNKPRTFAMNKVGYLTY</sequence>
<gene>
    <name evidence="1" type="ORF">BFV95_4113</name>
</gene>
<evidence type="ECO:0000313" key="1">
    <source>
        <dbReference type="EMBL" id="OES26397.1"/>
    </source>
</evidence>
<dbReference type="AlphaFoldDB" id="A0AB36FQ31"/>
<protein>
    <submittedName>
        <fullName evidence="1">Uncharacterized protein</fullName>
    </submittedName>
</protein>
<name>A0AB36FQ31_ALTMA</name>
<evidence type="ECO:0000313" key="2">
    <source>
        <dbReference type="Proteomes" id="UP000095392"/>
    </source>
</evidence>
<organism evidence="1 2">
    <name type="scientific">Alteromonas macleodii</name>
    <name type="common">Pseudoalteromonas macleodii</name>
    <dbReference type="NCBI Taxonomy" id="28108"/>
    <lineage>
        <taxon>Bacteria</taxon>
        <taxon>Pseudomonadati</taxon>
        <taxon>Pseudomonadota</taxon>
        <taxon>Gammaproteobacteria</taxon>
        <taxon>Alteromonadales</taxon>
        <taxon>Alteromonadaceae</taxon>
        <taxon>Alteromonas/Salinimonas group</taxon>
        <taxon>Alteromonas</taxon>
    </lineage>
</organism>
<keyword evidence="2" id="KW-1185">Reference proteome</keyword>
<accession>A0AB36FQ31</accession>